<reference evidence="2" key="1">
    <citation type="submission" date="2022-06" db="EMBL/GenBank/DDBJ databases">
        <title>Complete genome sequences of two strains of the flax pathogen Septoria linicola.</title>
        <authorList>
            <person name="Lapalu N."/>
            <person name="Simon A."/>
            <person name="Demenou B."/>
            <person name="Paumier D."/>
            <person name="Guillot M.-P."/>
            <person name="Gout L."/>
            <person name="Valade R."/>
        </authorList>
    </citation>
    <scope>NUCLEOTIDE SEQUENCE</scope>
    <source>
        <strain evidence="2">SE15195</strain>
    </source>
</reference>
<proteinExistence type="predicted"/>
<sequence>MVGSQLGVALGATNNYGWLKDEVRVSRTVSGYYEQFLKVSFQRTVRVTDNSSVNNLPPGVGTFKLLEVADYDTLPETMKQKGGFFFPMYQREAMWINFEATDPFAVKIYVGGVNAVSGAPARETPATADSRRETMLAGHSIQDYIVPPKQLWLDGIANGNGTVRQFVAMPLGSGYSVEAQLTASEAVGGIQIEVTPSAPTQKRPVVACRTYGRGVANLEITVKTLKGETIQLLVSNTTTVDDVKDGIQVAEGIPPDQQRLLCFGKQLEDDRTLASYGIPNKANVLHLVLRLRGGGGPDPAHMMGVAAGGLIKQSIVRDTYAPTIWQLEHGTIFNVQILNSEYYKSVTGCEPGQSLITAQLYAAHGLPYFAMFDEKPSGIAGNLTEVKTVAQKDAEVGEDAAVAEVSQNTNNRVVLLDENGKEIGFRTVSTMEKELRERFGELHF</sequence>
<dbReference type="InterPro" id="IPR000626">
    <property type="entry name" value="Ubiquitin-like_dom"/>
</dbReference>
<organism evidence="2 3">
    <name type="scientific">Septoria linicola</name>
    <dbReference type="NCBI Taxonomy" id="215465"/>
    <lineage>
        <taxon>Eukaryota</taxon>
        <taxon>Fungi</taxon>
        <taxon>Dikarya</taxon>
        <taxon>Ascomycota</taxon>
        <taxon>Pezizomycotina</taxon>
        <taxon>Dothideomycetes</taxon>
        <taxon>Dothideomycetidae</taxon>
        <taxon>Mycosphaerellales</taxon>
        <taxon>Mycosphaerellaceae</taxon>
        <taxon>Septoria</taxon>
    </lineage>
</organism>
<dbReference type="InterPro" id="IPR019956">
    <property type="entry name" value="Ubiquitin_dom"/>
</dbReference>
<dbReference type="PRINTS" id="PR00348">
    <property type="entry name" value="UBIQUITIN"/>
</dbReference>
<gene>
    <name evidence="2" type="ORF">Slin15195_G071440</name>
</gene>
<dbReference type="PANTHER" id="PTHR10666">
    <property type="entry name" value="UBIQUITIN"/>
    <property type="match status" value="1"/>
</dbReference>
<evidence type="ECO:0000313" key="3">
    <source>
        <dbReference type="Proteomes" id="UP001056384"/>
    </source>
</evidence>
<evidence type="ECO:0000313" key="2">
    <source>
        <dbReference type="EMBL" id="USW53825.1"/>
    </source>
</evidence>
<accession>A0A9Q9ARL1</accession>
<dbReference type="PROSITE" id="PS50053">
    <property type="entry name" value="UBIQUITIN_2"/>
    <property type="match status" value="1"/>
</dbReference>
<dbReference type="Pfam" id="PF00240">
    <property type="entry name" value="ubiquitin"/>
    <property type="match status" value="1"/>
</dbReference>
<protein>
    <submittedName>
        <fullName evidence="2">Ubiquitin-like domain-containing protein</fullName>
    </submittedName>
</protein>
<dbReference type="SUPFAM" id="SSF54236">
    <property type="entry name" value="Ubiquitin-like"/>
    <property type="match status" value="1"/>
</dbReference>
<dbReference type="Gene3D" id="3.10.20.90">
    <property type="entry name" value="Phosphatidylinositol 3-kinase Catalytic Subunit, Chain A, domain 1"/>
    <property type="match status" value="1"/>
</dbReference>
<feature type="domain" description="Ubiquitin-like" evidence="1">
    <location>
        <begin position="218"/>
        <end position="293"/>
    </location>
</feature>
<evidence type="ECO:0000259" key="1">
    <source>
        <dbReference type="PROSITE" id="PS50053"/>
    </source>
</evidence>
<dbReference type="InterPro" id="IPR029071">
    <property type="entry name" value="Ubiquitin-like_domsf"/>
</dbReference>
<dbReference type="AlphaFoldDB" id="A0A9Q9ARL1"/>
<dbReference type="EMBL" id="CP099422">
    <property type="protein sequence ID" value="USW53825.1"/>
    <property type="molecule type" value="Genomic_DNA"/>
</dbReference>
<name>A0A9Q9ARL1_9PEZI</name>
<dbReference type="OrthoDB" id="428577at2759"/>
<keyword evidence="3" id="KW-1185">Reference proteome</keyword>
<dbReference type="InterPro" id="IPR050158">
    <property type="entry name" value="Ubiquitin_ubiquitin-like"/>
</dbReference>
<dbReference type="Proteomes" id="UP001056384">
    <property type="component" value="Chromosome 5"/>
</dbReference>
<dbReference type="SMART" id="SM00213">
    <property type="entry name" value="UBQ"/>
    <property type="match status" value="1"/>
</dbReference>